<proteinExistence type="predicted"/>
<evidence type="ECO:0000313" key="1">
    <source>
        <dbReference type="EMBL" id="SPF55980.1"/>
    </source>
</evidence>
<protein>
    <submittedName>
        <fullName evidence="1">Uncharacterized protein</fullName>
    </submittedName>
</protein>
<accession>A0A2U3LVM6</accession>
<evidence type="ECO:0000313" key="2">
    <source>
        <dbReference type="Proteomes" id="UP000238916"/>
    </source>
</evidence>
<gene>
    <name evidence="1" type="ORF">SBF1_880032</name>
</gene>
<dbReference type="AlphaFoldDB" id="A0A2U3LVM6"/>
<sequence>MVLLLFTDIIFVGNNASCPRAETNDTIKVTKSTTEMGTMHRAPTIM</sequence>
<organism evidence="1 2">
    <name type="scientific">Candidatus Desulfosporosinus infrequens</name>
    <dbReference type="NCBI Taxonomy" id="2043169"/>
    <lineage>
        <taxon>Bacteria</taxon>
        <taxon>Bacillati</taxon>
        <taxon>Bacillota</taxon>
        <taxon>Clostridia</taxon>
        <taxon>Eubacteriales</taxon>
        <taxon>Desulfitobacteriaceae</taxon>
        <taxon>Desulfosporosinus</taxon>
    </lineage>
</organism>
<reference evidence="2" key="1">
    <citation type="submission" date="2018-02" db="EMBL/GenBank/DDBJ databases">
        <authorList>
            <person name="Hausmann B."/>
        </authorList>
    </citation>
    <scope>NUCLEOTIDE SEQUENCE [LARGE SCALE GENOMIC DNA]</scope>
    <source>
        <strain evidence="2">Peat soil MAG SbF1</strain>
    </source>
</reference>
<dbReference type="EMBL" id="OMOF01000867">
    <property type="protein sequence ID" value="SPF55980.1"/>
    <property type="molecule type" value="Genomic_DNA"/>
</dbReference>
<dbReference type="Proteomes" id="UP000238916">
    <property type="component" value="Unassembled WGS sequence"/>
</dbReference>
<name>A0A2U3LVM6_9FIRM</name>